<keyword evidence="3" id="KW-1133">Transmembrane helix</keyword>
<dbReference type="GO" id="GO:0016787">
    <property type="term" value="F:hydrolase activity"/>
    <property type="evidence" value="ECO:0007669"/>
    <property type="project" value="UniProtKB-KW"/>
</dbReference>
<evidence type="ECO:0000256" key="4">
    <source>
        <dbReference type="SAM" id="SignalP"/>
    </source>
</evidence>
<dbReference type="PANTHER" id="PTHR43283">
    <property type="entry name" value="BETA-LACTAMASE-RELATED"/>
    <property type="match status" value="1"/>
</dbReference>
<evidence type="ECO:0000256" key="2">
    <source>
        <dbReference type="SAM" id="MobiDB-lite"/>
    </source>
</evidence>
<dbReference type="EMBL" id="CP043505">
    <property type="protein sequence ID" value="QEO14948.1"/>
    <property type="molecule type" value="Genomic_DNA"/>
</dbReference>
<dbReference type="NCBIfam" id="NF002968">
    <property type="entry name" value="PRK03642.1"/>
    <property type="match status" value="1"/>
</dbReference>
<evidence type="ECO:0000259" key="5">
    <source>
        <dbReference type="Pfam" id="PF00144"/>
    </source>
</evidence>
<keyword evidence="1" id="KW-0378">Hydrolase</keyword>
<dbReference type="Pfam" id="PF00144">
    <property type="entry name" value="Beta-lactamase"/>
    <property type="match status" value="1"/>
</dbReference>
<dbReference type="InterPro" id="IPR001466">
    <property type="entry name" value="Beta-lactam-related"/>
</dbReference>
<feature type="signal peptide" evidence="4">
    <location>
        <begin position="1"/>
        <end position="31"/>
    </location>
</feature>
<name>A0A5C1YH61_9MICO</name>
<dbReference type="SUPFAM" id="SSF56601">
    <property type="entry name" value="beta-lactamase/transpeptidase-like"/>
    <property type="match status" value="1"/>
</dbReference>
<keyword evidence="4" id="KW-0732">Signal</keyword>
<dbReference type="InterPro" id="IPR012338">
    <property type="entry name" value="Beta-lactam/transpept-like"/>
</dbReference>
<evidence type="ECO:0000256" key="1">
    <source>
        <dbReference type="ARBA" id="ARBA00022801"/>
    </source>
</evidence>
<evidence type="ECO:0000313" key="7">
    <source>
        <dbReference type="EMBL" id="QEO14948.1"/>
    </source>
</evidence>
<evidence type="ECO:0000313" key="8">
    <source>
        <dbReference type="Proteomes" id="UP000324678"/>
    </source>
</evidence>
<keyword evidence="8" id="KW-1185">Reference proteome</keyword>
<dbReference type="AlphaFoldDB" id="A0A5C1YH61"/>
<evidence type="ECO:0000256" key="3">
    <source>
        <dbReference type="SAM" id="Phobius"/>
    </source>
</evidence>
<proteinExistence type="predicted"/>
<feature type="domain" description="Bacterial Ig-like" evidence="6">
    <location>
        <begin position="728"/>
        <end position="783"/>
    </location>
</feature>
<sequence length="901" mass="94784">MEHPVKILGRVAVIMASSLTLSGLGVAPAHAAPDPTLTVHYTDSTPSPVGGVTAQLLDGTAPTSTEVTGDAYGETTRFAFDGDVDGPVGFRVTADSVFGDDLRYVRPEAGSAEVWVVDGDPRAYGEPIAVDDADVRVQDRAAYLPVSSLEGYLDVRSQYGRNGYRFDGAATGTIDILTMYRGRDYFEIAVDTNRIGSNVTGNMLNAYTDLVFDDVDGFRDGDDYFLSLSAIERIFQVGTLVHPEGVLLLEPQHVAHDQLAEADPASVGFDPAKLDEIDAYVQRQVDDGGPAVAISVTKDGKLVKTGAWGEALRYSTSTAEDGTVTPAAELPEAEQIPAATDTLFDLASNSKMYATNYAIQRLVSEGRLDLDRTLQSFPGWEGFTDANSDYTGKWTVGGPGGIPAVYTGKETVTIRDILHHVGGMIPDPEYPNRASAGDLWYQTDDPDDRAGIVDAISRTPLRYAPRTVFAYSDVDFMILGLLVEQITGQRLDVYLDAEFYGPLGLEDTMYRPLAAGVDPDRIAATELNGNTRDGNVSFGALDDGTPVPMREYTLRGEVHDEKAYYAMGGVAGHAGLFSTAPDMAVLTQLMLNGGVYGGHEYFAKDVADEFVTPFSLNPATVGSATVGLGWRVHSQNAAAYYYFNWGPSRSTYGHQGWTGTLTVIDPLHQMTITILTNMRHSPVVSPPNGFAGANYPVADLAPLSGLVYRALVGESTDYVVESSVSAVDPIEVEVGTTADEVAAALPAEVDVTDTDGGVHRVGVTWRLGEFDGTTAGDVSIAGDLARPAWLVPAEGAEPLVASAAVTVRAATDPGTGEPGTGEPGTGEPGTGEPGTGEPGTGSQPAGSDPSGANAGDLASTGFPVAAWSTLAALILAAGGALAVIGLRRRARGAIAAGDRTE</sequence>
<feature type="compositionally biased region" description="Gly residues" evidence="2">
    <location>
        <begin position="816"/>
        <end position="839"/>
    </location>
</feature>
<feature type="chain" id="PRO_5023034429" evidence="4">
    <location>
        <begin position="32"/>
        <end position="901"/>
    </location>
</feature>
<keyword evidence="3" id="KW-0812">Transmembrane</keyword>
<dbReference type="OrthoDB" id="9809635at2"/>
<dbReference type="PANTHER" id="PTHR43283:SF11">
    <property type="entry name" value="BETA-LACTAMASE-RELATED DOMAIN-CONTAINING PROTEIN"/>
    <property type="match status" value="1"/>
</dbReference>
<dbReference type="KEGG" id="ail:FLP10_11360"/>
<dbReference type="InterPro" id="IPR050789">
    <property type="entry name" value="Diverse_Enzym_Activities"/>
</dbReference>
<dbReference type="Proteomes" id="UP000324678">
    <property type="component" value="Chromosome"/>
</dbReference>
<feature type="transmembrane region" description="Helical" evidence="3">
    <location>
        <begin position="864"/>
        <end position="886"/>
    </location>
</feature>
<feature type="region of interest" description="Disordered" evidence="2">
    <location>
        <begin position="810"/>
        <end position="854"/>
    </location>
</feature>
<keyword evidence="3" id="KW-0472">Membrane</keyword>
<organism evidence="7 8">
    <name type="scientific">Agromyces intestinalis</name>
    <dbReference type="NCBI Taxonomy" id="2592652"/>
    <lineage>
        <taxon>Bacteria</taxon>
        <taxon>Bacillati</taxon>
        <taxon>Actinomycetota</taxon>
        <taxon>Actinomycetes</taxon>
        <taxon>Micrococcales</taxon>
        <taxon>Microbacteriaceae</taxon>
        <taxon>Agromyces</taxon>
    </lineage>
</organism>
<dbReference type="Pfam" id="PF07532">
    <property type="entry name" value="Big_4"/>
    <property type="match status" value="1"/>
</dbReference>
<gene>
    <name evidence="7" type="ORF">FLP10_11360</name>
</gene>
<dbReference type="InterPro" id="IPR011081">
    <property type="entry name" value="Big_4"/>
</dbReference>
<reference evidence="7 8" key="1">
    <citation type="submission" date="2019-09" db="EMBL/GenBank/DDBJ databases">
        <title>Genome sequencing of strain KACC 19306.</title>
        <authorList>
            <person name="Heo J."/>
            <person name="Kim S.-J."/>
            <person name="Kim J.-S."/>
            <person name="Hong S.-B."/>
            <person name="Kwon S.-W."/>
        </authorList>
    </citation>
    <scope>NUCLEOTIDE SEQUENCE [LARGE SCALE GENOMIC DNA]</scope>
    <source>
        <strain evidence="7 8">KACC 19306</strain>
    </source>
</reference>
<evidence type="ECO:0000259" key="6">
    <source>
        <dbReference type="Pfam" id="PF07532"/>
    </source>
</evidence>
<accession>A0A5C1YH61</accession>
<protein>
    <submittedName>
        <fullName evidence="7">Penicillin binding protein PBP4B</fullName>
    </submittedName>
</protein>
<feature type="domain" description="Beta-lactamase-related" evidence="5">
    <location>
        <begin position="278"/>
        <end position="682"/>
    </location>
</feature>
<dbReference type="Gene3D" id="3.40.710.10">
    <property type="entry name" value="DD-peptidase/beta-lactamase superfamily"/>
    <property type="match status" value="1"/>
</dbReference>